<dbReference type="EMBL" id="PJNI01000013">
    <property type="protein sequence ID" value="PKR80119.1"/>
    <property type="molecule type" value="Genomic_DNA"/>
</dbReference>
<dbReference type="AlphaFoldDB" id="A0A2I0R0M9"/>
<protein>
    <submittedName>
        <fullName evidence="3">Uncharacterized protein</fullName>
    </submittedName>
</protein>
<keyword evidence="2" id="KW-0472">Membrane</keyword>
<evidence type="ECO:0000256" key="2">
    <source>
        <dbReference type="SAM" id="Phobius"/>
    </source>
</evidence>
<accession>A0A2I0R0M9</accession>
<keyword evidence="2" id="KW-1133">Transmembrane helix</keyword>
<organism evidence="3 4">
    <name type="scientific">Brumimicrobium salinarum</name>
    <dbReference type="NCBI Taxonomy" id="2058658"/>
    <lineage>
        <taxon>Bacteria</taxon>
        <taxon>Pseudomonadati</taxon>
        <taxon>Bacteroidota</taxon>
        <taxon>Flavobacteriia</taxon>
        <taxon>Flavobacteriales</taxon>
        <taxon>Crocinitomicaceae</taxon>
        <taxon>Brumimicrobium</taxon>
    </lineage>
</organism>
<evidence type="ECO:0000256" key="1">
    <source>
        <dbReference type="SAM" id="MobiDB-lite"/>
    </source>
</evidence>
<evidence type="ECO:0000313" key="3">
    <source>
        <dbReference type="EMBL" id="PKR80119.1"/>
    </source>
</evidence>
<keyword evidence="4" id="KW-1185">Reference proteome</keyword>
<proteinExistence type="predicted"/>
<dbReference type="Proteomes" id="UP000236654">
    <property type="component" value="Unassembled WGS sequence"/>
</dbReference>
<dbReference type="OrthoDB" id="1466668at2"/>
<feature type="region of interest" description="Disordered" evidence="1">
    <location>
        <begin position="160"/>
        <end position="183"/>
    </location>
</feature>
<dbReference type="Gene3D" id="1.25.40.10">
    <property type="entry name" value="Tetratricopeptide repeat domain"/>
    <property type="match status" value="1"/>
</dbReference>
<name>A0A2I0R0M9_9FLAO</name>
<comment type="caution">
    <text evidence="3">The sequence shown here is derived from an EMBL/GenBank/DDBJ whole genome shotgun (WGS) entry which is preliminary data.</text>
</comment>
<feature type="transmembrane region" description="Helical" evidence="2">
    <location>
        <begin position="84"/>
        <end position="104"/>
    </location>
</feature>
<feature type="region of interest" description="Disordered" evidence="1">
    <location>
        <begin position="239"/>
        <end position="261"/>
    </location>
</feature>
<reference evidence="3 4" key="1">
    <citation type="submission" date="2017-12" db="EMBL/GenBank/DDBJ databases">
        <title>The draft genome sequence of Brumimicrobium saltpan LHR20.</title>
        <authorList>
            <person name="Do Z.-J."/>
            <person name="Luo H.-R."/>
        </authorList>
    </citation>
    <scope>NUCLEOTIDE SEQUENCE [LARGE SCALE GENOMIC DNA]</scope>
    <source>
        <strain evidence="3 4">LHR20</strain>
    </source>
</reference>
<feature type="compositionally biased region" description="Basic and acidic residues" evidence="1">
    <location>
        <begin position="160"/>
        <end position="172"/>
    </location>
</feature>
<dbReference type="SUPFAM" id="SSF48452">
    <property type="entry name" value="TPR-like"/>
    <property type="match status" value="1"/>
</dbReference>
<sequence>MVFLNILNKIFGPKKPLSRHEIQDYKDGEHQHEIEIKAASSAFNEEALEGWKETNESVAEGMKTTDEKMAQHLNSKSNNSSKNGMLWTLLFFTLVMTLLIIFTYQGNKNTSKNNYTSTSASSKDTENKSINELATISSEKMITSSQIKANQEEIKAFEKKQTLKSQNRETKIHTKNSSKKKDTDTAINNVLPIQSKGKIPNETSSNLKYNQAKEVYLSGLKNVDYRAYRSKPIKERSLVSSGLPANKAAHDQESESPSSPSYQTKEYTYFNYLSNTAEHFSKGKFKIALRQYLEILDTYPKDVNANFYGGLCYFNLGEFKKAQNLLRSSYTLGYGNFRQEARWFIVQAHLEQNNFMKARYLLKKIVKENGFYSQKAQEKLKELE</sequence>
<evidence type="ECO:0000313" key="4">
    <source>
        <dbReference type="Proteomes" id="UP000236654"/>
    </source>
</evidence>
<gene>
    <name evidence="3" type="ORF">CW751_11480</name>
</gene>
<dbReference type="RefSeq" id="WP_101335177.1">
    <property type="nucleotide sequence ID" value="NZ_PJNI01000013.1"/>
</dbReference>
<dbReference type="InterPro" id="IPR011990">
    <property type="entry name" value="TPR-like_helical_dom_sf"/>
</dbReference>
<keyword evidence="2" id="KW-0812">Transmembrane</keyword>